<accession>A0A2M9BWR3</accession>
<organism evidence="2 3">
    <name type="scientific">Compostimonas suwonensis</name>
    <dbReference type="NCBI Taxonomy" id="1048394"/>
    <lineage>
        <taxon>Bacteria</taxon>
        <taxon>Bacillati</taxon>
        <taxon>Actinomycetota</taxon>
        <taxon>Actinomycetes</taxon>
        <taxon>Micrococcales</taxon>
        <taxon>Microbacteriaceae</taxon>
        <taxon>Compostimonas</taxon>
    </lineage>
</organism>
<gene>
    <name evidence="2" type="ORF">CLV54_2179</name>
</gene>
<name>A0A2M9BWR3_9MICO</name>
<keyword evidence="3" id="KW-1185">Reference proteome</keyword>
<dbReference type="Pfam" id="PF07811">
    <property type="entry name" value="TadE"/>
    <property type="match status" value="1"/>
</dbReference>
<dbReference type="Proteomes" id="UP000230161">
    <property type="component" value="Unassembled WGS sequence"/>
</dbReference>
<evidence type="ECO:0000259" key="1">
    <source>
        <dbReference type="Pfam" id="PF07811"/>
    </source>
</evidence>
<dbReference type="EMBL" id="PGFB01000003">
    <property type="protein sequence ID" value="PJJ62378.1"/>
    <property type="molecule type" value="Genomic_DNA"/>
</dbReference>
<dbReference type="RefSeq" id="WP_245861590.1">
    <property type="nucleotide sequence ID" value="NZ_PGFB01000003.1"/>
</dbReference>
<evidence type="ECO:0000313" key="3">
    <source>
        <dbReference type="Proteomes" id="UP000230161"/>
    </source>
</evidence>
<proteinExistence type="predicted"/>
<comment type="caution">
    <text evidence="2">The sequence shown here is derived from an EMBL/GenBank/DDBJ whole genome shotgun (WGS) entry which is preliminary data.</text>
</comment>
<feature type="domain" description="TadE-like" evidence="1">
    <location>
        <begin position="11"/>
        <end position="53"/>
    </location>
</feature>
<dbReference type="AlphaFoldDB" id="A0A2M9BWR3"/>
<protein>
    <submittedName>
        <fullName evidence="2">TadE-like protein</fullName>
    </submittedName>
</protein>
<sequence length="132" mass="13543">MPARAVRSDEGSAVAEFVMVGALLTLLVLAVLQLAFALHVRNTILDAAAEGARHAALLGSDLAAGEARTRDLVATALSPGYARDITASLTEEAGIPSVRMRVVAPLPLLGFVGIDEGLEVTGRAARETLVGG</sequence>
<dbReference type="InterPro" id="IPR012495">
    <property type="entry name" value="TadE-like_dom"/>
</dbReference>
<reference evidence="2 3" key="1">
    <citation type="submission" date="2017-11" db="EMBL/GenBank/DDBJ databases">
        <title>Genomic Encyclopedia of Archaeal and Bacterial Type Strains, Phase II (KMG-II): From Individual Species to Whole Genera.</title>
        <authorList>
            <person name="Goeker M."/>
        </authorList>
    </citation>
    <scope>NUCLEOTIDE SEQUENCE [LARGE SCALE GENOMIC DNA]</scope>
    <source>
        <strain evidence="2 3">DSM 25625</strain>
    </source>
</reference>
<evidence type="ECO:0000313" key="2">
    <source>
        <dbReference type="EMBL" id="PJJ62378.1"/>
    </source>
</evidence>